<proteinExistence type="predicted"/>
<dbReference type="Gramene" id="evm.model.04.1622">
    <property type="protein sequence ID" value="cds.evm.model.04.1622"/>
    <property type="gene ID" value="evm.TU.04.1622"/>
</dbReference>
<dbReference type="Proteomes" id="UP000596661">
    <property type="component" value="Chromosome 4"/>
</dbReference>
<accession>A0A803PDV0</accession>
<dbReference type="EnsemblPlants" id="evm.model.04.1622">
    <property type="protein sequence ID" value="cds.evm.model.04.1622"/>
    <property type="gene ID" value="evm.TU.04.1622"/>
</dbReference>
<keyword evidence="2" id="KW-1185">Reference proteome</keyword>
<organism evidence="1 2">
    <name type="scientific">Cannabis sativa</name>
    <name type="common">Hemp</name>
    <name type="synonym">Marijuana</name>
    <dbReference type="NCBI Taxonomy" id="3483"/>
    <lineage>
        <taxon>Eukaryota</taxon>
        <taxon>Viridiplantae</taxon>
        <taxon>Streptophyta</taxon>
        <taxon>Embryophyta</taxon>
        <taxon>Tracheophyta</taxon>
        <taxon>Spermatophyta</taxon>
        <taxon>Magnoliopsida</taxon>
        <taxon>eudicotyledons</taxon>
        <taxon>Gunneridae</taxon>
        <taxon>Pentapetalae</taxon>
        <taxon>rosids</taxon>
        <taxon>fabids</taxon>
        <taxon>Rosales</taxon>
        <taxon>Cannabaceae</taxon>
        <taxon>Cannabis</taxon>
    </lineage>
</organism>
<sequence>MQTQDFGRKFGTLRYLQKVKKKIVMEHCSLNGYIAKERQQQTTYCSISYDLLGSLVGSKRTDLVESQSHELVSSSVLSDLSYGKENWTKPPFNLVKVNVDGVVFDKENRLGYGCWEGS</sequence>
<dbReference type="AlphaFoldDB" id="A0A803PDV0"/>
<evidence type="ECO:0000313" key="2">
    <source>
        <dbReference type="Proteomes" id="UP000596661"/>
    </source>
</evidence>
<evidence type="ECO:0000313" key="1">
    <source>
        <dbReference type="EnsemblPlants" id="cds.evm.model.04.1622"/>
    </source>
</evidence>
<reference evidence="1" key="2">
    <citation type="submission" date="2021-03" db="UniProtKB">
        <authorList>
            <consortium name="EnsemblPlants"/>
        </authorList>
    </citation>
    <scope>IDENTIFICATION</scope>
</reference>
<name>A0A803PDV0_CANSA</name>
<dbReference type="EMBL" id="UZAU01000395">
    <property type="status" value="NOT_ANNOTATED_CDS"/>
    <property type="molecule type" value="Genomic_DNA"/>
</dbReference>
<protein>
    <submittedName>
        <fullName evidence="1">Uncharacterized protein</fullName>
    </submittedName>
</protein>
<reference evidence="1" key="1">
    <citation type="submission" date="2018-11" db="EMBL/GenBank/DDBJ databases">
        <authorList>
            <person name="Grassa J C."/>
        </authorList>
    </citation>
    <scope>NUCLEOTIDE SEQUENCE [LARGE SCALE GENOMIC DNA]</scope>
</reference>